<organism evidence="1 2">
    <name type="scientific">Coccomyxa subellipsoidea</name>
    <dbReference type="NCBI Taxonomy" id="248742"/>
    <lineage>
        <taxon>Eukaryota</taxon>
        <taxon>Viridiplantae</taxon>
        <taxon>Chlorophyta</taxon>
        <taxon>core chlorophytes</taxon>
        <taxon>Trebouxiophyceae</taxon>
        <taxon>Trebouxiophyceae incertae sedis</taxon>
        <taxon>Coccomyxaceae</taxon>
        <taxon>Coccomyxa</taxon>
    </lineage>
</organism>
<dbReference type="Proteomes" id="UP001491310">
    <property type="component" value="Unassembled WGS sequence"/>
</dbReference>
<protein>
    <recommendedName>
        <fullName evidence="3">O-fucosyltransferase family protein</fullName>
    </recommendedName>
</protein>
<keyword evidence="2" id="KW-1185">Reference proteome</keyword>
<evidence type="ECO:0008006" key="3">
    <source>
        <dbReference type="Google" id="ProtNLM"/>
    </source>
</evidence>
<name>A0ABR2YNC8_9CHLO</name>
<gene>
    <name evidence="1" type="ORF">WJX75_008298</name>
</gene>
<evidence type="ECO:0000313" key="2">
    <source>
        <dbReference type="Proteomes" id="UP001491310"/>
    </source>
</evidence>
<proteinExistence type="predicted"/>
<evidence type="ECO:0000313" key="1">
    <source>
        <dbReference type="EMBL" id="KAK9908464.1"/>
    </source>
</evidence>
<dbReference type="Gene3D" id="3.40.50.11350">
    <property type="match status" value="1"/>
</dbReference>
<reference evidence="1 2" key="1">
    <citation type="journal article" date="2024" name="Nat. Commun.">
        <title>Phylogenomics reveals the evolutionary origins of lichenization in chlorophyte algae.</title>
        <authorList>
            <person name="Puginier C."/>
            <person name="Libourel C."/>
            <person name="Otte J."/>
            <person name="Skaloud P."/>
            <person name="Haon M."/>
            <person name="Grisel S."/>
            <person name="Petersen M."/>
            <person name="Berrin J.G."/>
            <person name="Delaux P.M."/>
            <person name="Dal Grande F."/>
            <person name="Keller J."/>
        </authorList>
    </citation>
    <scope>NUCLEOTIDE SEQUENCE [LARGE SCALE GENOMIC DNA]</scope>
    <source>
        <strain evidence="1 2">SAG 216-7</strain>
    </source>
</reference>
<accession>A0ABR2YNC8</accession>
<comment type="caution">
    <text evidence="1">The sequence shown here is derived from an EMBL/GenBank/DDBJ whole genome shotgun (WGS) entry which is preliminary data.</text>
</comment>
<sequence>MFLGRNGTTFLDNTDFQYKCSEDGGWHDFFSGEEDLVPWSATKELATGETCARYTLQKIDELMYNTVQTKPDLLDFIGVKRVWKYRPWVQEFIDEQLEKLAEQKHPTMGFHIRGGDKIFEDKFLKRPTTTPLDTVQTFAQTFPMVKGGTCVVIGDEHAKVTEAAKAAERHLKCKAFRSSPFWRKEGFSQDMHNKEGYDVKCGGTVKMLIDLELLAHSDYMVASDHSKWGRILQYLRYVLYEHDRSSFVDASSEHNDLYSAIRKFIRPNAFEECQG</sequence>
<dbReference type="EMBL" id="JALJOT010000008">
    <property type="protein sequence ID" value="KAK9908464.1"/>
    <property type="molecule type" value="Genomic_DNA"/>
</dbReference>